<dbReference type="CDD" id="cd19986">
    <property type="entry name" value="PBP1_ABC_HAAT-like"/>
    <property type="match status" value="1"/>
</dbReference>
<keyword evidence="3" id="KW-0732">Signal</keyword>
<dbReference type="SUPFAM" id="SSF53822">
    <property type="entry name" value="Periplasmic binding protein-like I"/>
    <property type="match status" value="1"/>
</dbReference>
<dbReference type="InterPro" id="IPR000709">
    <property type="entry name" value="Leu_Ile_Val-bd"/>
</dbReference>
<dbReference type="Proteomes" id="UP000886198">
    <property type="component" value="Unassembled WGS sequence"/>
</dbReference>
<gene>
    <name evidence="6" type="ORF">ENN47_10745</name>
</gene>
<accession>A0A7C1CWL6</accession>
<dbReference type="AlphaFoldDB" id="A0A7C1CWL6"/>
<proteinExistence type="inferred from homology"/>
<dbReference type="Gene3D" id="3.40.50.2300">
    <property type="match status" value="2"/>
</dbReference>
<evidence type="ECO:0000256" key="1">
    <source>
        <dbReference type="ARBA" id="ARBA00010062"/>
    </source>
</evidence>
<evidence type="ECO:0000256" key="4">
    <source>
        <dbReference type="ARBA" id="ARBA00022970"/>
    </source>
</evidence>
<name>A0A7C1CWL6_9BACT</name>
<dbReference type="GO" id="GO:0006865">
    <property type="term" value="P:amino acid transport"/>
    <property type="evidence" value="ECO:0007669"/>
    <property type="project" value="UniProtKB-KW"/>
</dbReference>
<dbReference type="InterPro" id="IPR051010">
    <property type="entry name" value="BCAA_transport"/>
</dbReference>
<protein>
    <submittedName>
        <fullName evidence="6">Branched-chain amino acid ABC transporter substrate-binding protein</fullName>
    </submittedName>
</protein>
<evidence type="ECO:0000256" key="3">
    <source>
        <dbReference type="ARBA" id="ARBA00022729"/>
    </source>
</evidence>
<evidence type="ECO:0000313" key="6">
    <source>
        <dbReference type="EMBL" id="HDP78635.1"/>
    </source>
</evidence>
<organism evidence="6">
    <name type="scientific">Mesotoga infera</name>
    <dbReference type="NCBI Taxonomy" id="1236046"/>
    <lineage>
        <taxon>Bacteria</taxon>
        <taxon>Thermotogati</taxon>
        <taxon>Thermotogota</taxon>
        <taxon>Thermotogae</taxon>
        <taxon>Kosmotogales</taxon>
        <taxon>Kosmotogaceae</taxon>
        <taxon>Mesotoga</taxon>
    </lineage>
</organism>
<reference evidence="6" key="1">
    <citation type="journal article" date="2020" name="mSystems">
        <title>Genome- and Community-Level Interaction Insights into Carbon Utilization and Element Cycling Functions of Hydrothermarchaeota in Hydrothermal Sediment.</title>
        <authorList>
            <person name="Zhou Z."/>
            <person name="Liu Y."/>
            <person name="Xu W."/>
            <person name="Pan J."/>
            <person name="Luo Z.H."/>
            <person name="Li M."/>
        </authorList>
    </citation>
    <scope>NUCLEOTIDE SEQUENCE [LARGE SCALE GENOMIC DNA]</scope>
    <source>
        <strain evidence="6">SpSt-1179</strain>
    </source>
</reference>
<dbReference type="PANTHER" id="PTHR30483">
    <property type="entry name" value="LEUCINE-SPECIFIC-BINDING PROTEIN"/>
    <property type="match status" value="1"/>
</dbReference>
<evidence type="ECO:0000256" key="2">
    <source>
        <dbReference type="ARBA" id="ARBA00022448"/>
    </source>
</evidence>
<dbReference type="PRINTS" id="PR00337">
    <property type="entry name" value="LEUILEVALBP"/>
</dbReference>
<keyword evidence="4" id="KW-0029">Amino-acid transport</keyword>
<dbReference type="PANTHER" id="PTHR30483:SF6">
    <property type="entry name" value="PERIPLASMIC BINDING PROTEIN OF ABC TRANSPORTER FOR NATURAL AMINO ACIDS"/>
    <property type="match status" value="1"/>
</dbReference>
<dbReference type="InterPro" id="IPR028082">
    <property type="entry name" value="Peripla_BP_I"/>
</dbReference>
<dbReference type="EMBL" id="DSBT01000331">
    <property type="protein sequence ID" value="HDP78635.1"/>
    <property type="molecule type" value="Genomic_DNA"/>
</dbReference>
<keyword evidence="2" id="KW-0813">Transport</keyword>
<sequence length="372" mass="40013">MKLKKVLVVAMVMLIGVAAFGATIKVALVAPFTGLGSILGDYIKMGAQLALEEINAAGGVNGDLLEMVVYDDAANPSTAANVIRRALFQDNVVAVFGPNMSSSVIGVHQLAQQAKVPMLVGATSPSFRYSVIPNDFLFRLRADDKVKVIQLVKYAVEVLGIEKPGIIYGSTDYCIAALEVAKEEFPKYGIEIVALEQIKEGDKDATGQLLKMKNAGFDGLIGLTHESEAAVSVNQLRQLQIDVPIIGFSAWGVPAFTDLAPEAAVGVYSVQGFNPVDPDPAVQAFVEAYMARWDGKEPSDPGQAYYDGMYLLADAIRNVGTDGTKLAEYLANEATIVGVQGELKCDEHHNFTNVCLISQFDGKDWQIITKLY</sequence>
<feature type="domain" description="Leucine-binding protein" evidence="5">
    <location>
        <begin position="23"/>
        <end position="353"/>
    </location>
</feature>
<evidence type="ECO:0000259" key="5">
    <source>
        <dbReference type="Pfam" id="PF13458"/>
    </source>
</evidence>
<comment type="similarity">
    <text evidence="1">Belongs to the leucine-binding protein family.</text>
</comment>
<dbReference type="Pfam" id="PF13458">
    <property type="entry name" value="Peripla_BP_6"/>
    <property type="match status" value="1"/>
</dbReference>
<comment type="caution">
    <text evidence="6">The sequence shown here is derived from an EMBL/GenBank/DDBJ whole genome shotgun (WGS) entry which is preliminary data.</text>
</comment>
<dbReference type="InterPro" id="IPR028081">
    <property type="entry name" value="Leu-bd"/>
</dbReference>